<dbReference type="Proteomes" id="UP000825935">
    <property type="component" value="Chromosome 3"/>
</dbReference>
<dbReference type="InterPro" id="IPR036259">
    <property type="entry name" value="MFS_trans_sf"/>
</dbReference>
<feature type="domain" description="Nodulin-like" evidence="6">
    <location>
        <begin position="15"/>
        <end position="263"/>
    </location>
</feature>
<name>A0A8T2V9D5_CERRI</name>
<dbReference type="AlphaFoldDB" id="A0A8T2V9D5"/>
<keyword evidence="3 5" id="KW-1133">Transmembrane helix</keyword>
<dbReference type="PANTHER" id="PTHR21576">
    <property type="entry name" value="UNCHARACTERIZED NODULIN-LIKE PROTEIN"/>
    <property type="match status" value="1"/>
</dbReference>
<dbReference type="GO" id="GO:0016020">
    <property type="term" value="C:membrane"/>
    <property type="evidence" value="ECO:0007669"/>
    <property type="project" value="UniProtKB-SubCell"/>
</dbReference>
<feature type="transmembrane region" description="Helical" evidence="5">
    <location>
        <begin position="573"/>
        <end position="595"/>
    </location>
</feature>
<feature type="transmembrane region" description="Helical" evidence="5">
    <location>
        <begin position="402"/>
        <end position="421"/>
    </location>
</feature>
<proteinExistence type="predicted"/>
<feature type="transmembrane region" description="Helical" evidence="5">
    <location>
        <begin position="496"/>
        <end position="519"/>
    </location>
</feature>
<evidence type="ECO:0008006" key="10">
    <source>
        <dbReference type="Google" id="ProtNLM"/>
    </source>
</evidence>
<dbReference type="OMA" id="ISAMWLM"/>
<evidence type="ECO:0000256" key="1">
    <source>
        <dbReference type="ARBA" id="ARBA00004141"/>
    </source>
</evidence>
<feature type="transmembrane region" description="Helical" evidence="5">
    <location>
        <begin position="472"/>
        <end position="490"/>
    </location>
</feature>
<gene>
    <name evidence="8" type="ORF">KP509_03G016400</name>
</gene>
<comment type="caution">
    <text evidence="8">The sequence shown here is derived from an EMBL/GenBank/DDBJ whole genome shotgun (WGS) entry which is preliminary data.</text>
</comment>
<evidence type="ECO:0000313" key="8">
    <source>
        <dbReference type="EMBL" id="KAH7440929.1"/>
    </source>
</evidence>
<reference evidence="8" key="1">
    <citation type="submission" date="2021-08" db="EMBL/GenBank/DDBJ databases">
        <title>WGS assembly of Ceratopteris richardii.</title>
        <authorList>
            <person name="Marchant D.B."/>
            <person name="Chen G."/>
            <person name="Jenkins J."/>
            <person name="Shu S."/>
            <person name="Leebens-Mack J."/>
            <person name="Grimwood J."/>
            <person name="Schmutz J."/>
            <person name="Soltis P."/>
            <person name="Soltis D."/>
            <person name="Chen Z.-H."/>
        </authorList>
    </citation>
    <scope>NUCLEOTIDE SEQUENCE</scope>
    <source>
        <strain evidence="8">Whitten #5841</strain>
        <tissue evidence="8">Leaf</tissue>
    </source>
</reference>
<feature type="transmembrane region" description="Helical" evidence="5">
    <location>
        <begin position="531"/>
        <end position="553"/>
    </location>
</feature>
<dbReference type="Gene3D" id="1.20.1250.20">
    <property type="entry name" value="MFS general substrate transporter like domains"/>
    <property type="match status" value="2"/>
</dbReference>
<dbReference type="InterPro" id="IPR010658">
    <property type="entry name" value="Nodulin-like"/>
</dbReference>
<organism evidence="8 9">
    <name type="scientific">Ceratopteris richardii</name>
    <name type="common">Triangle waterfern</name>
    <dbReference type="NCBI Taxonomy" id="49495"/>
    <lineage>
        <taxon>Eukaryota</taxon>
        <taxon>Viridiplantae</taxon>
        <taxon>Streptophyta</taxon>
        <taxon>Embryophyta</taxon>
        <taxon>Tracheophyta</taxon>
        <taxon>Polypodiopsida</taxon>
        <taxon>Polypodiidae</taxon>
        <taxon>Polypodiales</taxon>
        <taxon>Pteridineae</taxon>
        <taxon>Pteridaceae</taxon>
        <taxon>Parkerioideae</taxon>
        <taxon>Ceratopteris</taxon>
    </lineage>
</organism>
<evidence type="ECO:0000256" key="5">
    <source>
        <dbReference type="SAM" id="Phobius"/>
    </source>
</evidence>
<feature type="transmembrane region" description="Helical" evidence="5">
    <location>
        <begin position="81"/>
        <end position="105"/>
    </location>
</feature>
<feature type="transmembrane region" description="Helical" evidence="5">
    <location>
        <begin position="433"/>
        <end position="451"/>
    </location>
</feature>
<keyword evidence="4 5" id="KW-0472">Membrane</keyword>
<dbReference type="OrthoDB" id="410267at2759"/>
<keyword evidence="9" id="KW-1185">Reference proteome</keyword>
<dbReference type="InterPro" id="IPR056555">
    <property type="entry name" value="NFD4_C"/>
</dbReference>
<feature type="transmembrane region" description="Helical" evidence="5">
    <location>
        <begin position="16"/>
        <end position="35"/>
    </location>
</feature>
<feature type="transmembrane region" description="Helical" evidence="5">
    <location>
        <begin position="175"/>
        <end position="195"/>
    </location>
</feature>
<evidence type="ECO:0000256" key="2">
    <source>
        <dbReference type="ARBA" id="ARBA00022692"/>
    </source>
</evidence>
<feature type="transmembrane region" description="Helical" evidence="5">
    <location>
        <begin position="215"/>
        <end position="234"/>
    </location>
</feature>
<dbReference type="Pfam" id="PF06813">
    <property type="entry name" value="Nodulin-like"/>
    <property type="match status" value="1"/>
</dbReference>
<feature type="transmembrane region" description="Helical" evidence="5">
    <location>
        <begin position="148"/>
        <end position="169"/>
    </location>
</feature>
<evidence type="ECO:0000259" key="6">
    <source>
        <dbReference type="Pfam" id="PF06813"/>
    </source>
</evidence>
<evidence type="ECO:0000313" key="9">
    <source>
        <dbReference type="Proteomes" id="UP000825935"/>
    </source>
</evidence>
<sequence length="610" mass="66617">MLPFQDQEKSVFARKWAGFISAMWLMVFSGNYAYANYSEALKEVLGINQSLLNGLSIARDIGDSGGGILGGILSNYLPQRVILSTAAAIGCVSYGANWLVVAQIIDPLPYWAMAMASIGTGACISWMNTVVFNASVRNFTRNRGPVSGLFKACMGLSGAVFSILCSTLFSNSPAAYLLMLVVVPNVFCLISAALFKPVPTASTQEEEELERSSLVIFNSIASMLALYIASLDFLPSAIADNSAYQWLSVSVLLGLITAPVVVPPLLLLKKLEMERRLLWKLWTPEEIHTPEADEVKLPVSEVMKGETMETSETPVPNTVSVNWNNLEVPLLTPLPESHHTLSRRGMGNIVSEVIMLQKRLMSLLFCIRNSSACTLPFSPKAGVLAAVELGTDTPTVSLLWKWHYYVLYFSLFCGCGVGVTFNNNLGQVGESLGFTSVSIFVSLFSLGNFFGRIISGNISEHFIRVAGVPRPAWMGVVKVPMIVLLLWLSTGSVPSLYVGSLILGFTHGCLVTLVIPIVSEFYGLEHFSTNFVLTVTYQVAGSYFFSTMAGYLYDRQAMSQGDLTCYGSECYGTTFKILALLLTIALALDFLLTLISRPLYSKLRDTNNSR</sequence>
<comment type="subcellular location">
    <subcellularLocation>
        <location evidence="1">Membrane</location>
        <topology evidence="1">Multi-pass membrane protein</topology>
    </subcellularLocation>
</comment>
<dbReference type="PANTHER" id="PTHR21576:SF167">
    <property type="entry name" value="OS09G0536700 PROTEIN"/>
    <property type="match status" value="1"/>
</dbReference>
<feature type="domain" description="NFD4 C-terminal" evidence="7">
    <location>
        <begin position="397"/>
        <end position="597"/>
    </location>
</feature>
<dbReference type="SUPFAM" id="SSF103473">
    <property type="entry name" value="MFS general substrate transporter"/>
    <property type="match status" value="2"/>
</dbReference>
<evidence type="ECO:0000256" key="4">
    <source>
        <dbReference type="ARBA" id="ARBA00023136"/>
    </source>
</evidence>
<dbReference type="EMBL" id="CM035408">
    <property type="protein sequence ID" value="KAH7440929.1"/>
    <property type="molecule type" value="Genomic_DNA"/>
</dbReference>
<accession>A0A8T2V9D5</accession>
<evidence type="ECO:0000256" key="3">
    <source>
        <dbReference type="ARBA" id="ARBA00022989"/>
    </source>
</evidence>
<protein>
    <recommendedName>
        <fullName evidence="10">Nodulin-like domain-containing protein</fullName>
    </recommendedName>
</protein>
<feature type="transmembrane region" description="Helical" evidence="5">
    <location>
        <begin position="111"/>
        <end position="136"/>
    </location>
</feature>
<feature type="transmembrane region" description="Helical" evidence="5">
    <location>
        <begin position="246"/>
        <end position="268"/>
    </location>
</feature>
<dbReference type="Pfam" id="PF23262">
    <property type="entry name" value="NFD4_C"/>
    <property type="match status" value="1"/>
</dbReference>
<evidence type="ECO:0000259" key="7">
    <source>
        <dbReference type="Pfam" id="PF23262"/>
    </source>
</evidence>
<keyword evidence="2 5" id="KW-0812">Transmembrane</keyword>